<sequence length="275" mass="30759">MSPPKCPHRKCGPATSNSQEETPRKDAATLPDKGYYDAGYICAVHETLATVAQLIFKDSEGIKENPVLLKQCLDELERIYNPVDPSYRMGKIRPCILCTIVDPSKEQSAGIFGEGPNICIMGTFGGETPPDRIYQHFGVAVFPYRRLGHKGDVPKGGRPRDHIHTWPCPWSNENQLVIAYAYRSPGPILGVWRVPQHGGRGGGRQPSTFVPGAPYHGATAPEYWLDVETRSWLQEQCEERLDSWSKLCREDLTFAPGCALEFRVRTPPLDVFYCL</sequence>
<dbReference type="AlphaFoldDB" id="A0A1M2VLF7"/>
<name>A0A1M2VLF7_TRAPU</name>
<dbReference type="EMBL" id="MNAD01001045">
    <property type="protein sequence ID" value="OJT08383.1"/>
    <property type="molecule type" value="Genomic_DNA"/>
</dbReference>
<accession>A0A1M2VLF7</accession>
<dbReference type="STRING" id="154538.A0A1M2VLF7"/>
<evidence type="ECO:0000256" key="1">
    <source>
        <dbReference type="SAM" id="MobiDB-lite"/>
    </source>
</evidence>
<gene>
    <name evidence="2" type="ORF">TRAPUB_722</name>
</gene>
<keyword evidence="3" id="KW-1185">Reference proteome</keyword>
<reference evidence="2 3" key="1">
    <citation type="submission" date="2016-10" db="EMBL/GenBank/DDBJ databases">
        <title>Genome sequence of the basidiomycete white-rot fungus Trametes pubescens.</title>
        <authorList>
            <person name="Makela M.R."/>
            <person name="Granchi Z."/>
            <person name="Peng M."/>
            <person name="De Vries R.P."/>
            <person name="Grigoriev I."/>
            <person name="Riley R."/>
            <person name="Hilden K."/>
        </authorList>
    </citation>
    <scope>NUCLEOTIDE SEQUENCE [LARGE SCALE GENOMIC DNA]</scope>
    <source>
        <strain evidence="2 3">FBCC735</strain>
    </source>
</reference>
<organism evidence="2 3">
    <name type="scientific">Trametes pubescens</name>
    <name type="common">White-rot fungus</name>
    <dbReference type="NCBI Taxonomy" id="154538"/>
    <lineage>
        <taxon>Eukaryota</taxon>
        <taxon>Fungi</taxon>
        <taxon>Dikarya</taxon>
        <taxon>Basidiomycota</taxon>
        <taxon>Agaricomycotina</taxon>
        <taxon>Agaricomycetes</taxon>
        <taxon>Polyporales</taxon>
        <taxon>Polyporaceae</taxon>
        <taxon>Trametes</taxon>
    </lineage>
</organism>
<dbReference type="OrthoDB" id="2756804at2759"/>
<evidence type="ECO:0000313" key="3">
    <source>
        <dbReference type="Proteomes" id="UP000184267"/>
    </source>
</evidence>
<dbReference type="OMA" id="ICAVHET"/>
<feature type="compositionally biased region" description="Basic residues" evidence="1">
    <location>
        <begin position="1"/>
        <end position="11"/>
    </location>
</feature>
<feature type="region of interest" description="Disordered" evidence="1">
    <location>
        <begin position="1"/>
        <end position="29"/>
    </location>
</feature>
<evidence type="ECO:0000313" key="2">
    <source>
        <dbReference type="EMBL" id="OJT08383.1"/>
    </source>
</evidence>
<dbReference type="Proteomes" id="UP000184267">
    <property type="component" value="Unassembled WGS sequence"/>
</dbReference>
<comment type="caution">
    <text evidence="2">The sequence shown here is derived from an EMBL/GenBank/DDBJ whole genome shotgun (WGS) entry which is preliminary data.</text>
</comment>
<protein>
    <submittedName>
        <fullName evidence="2">Uncharacterized protein</fullName>
    </submittedName>
</protein>
<proteinExistence type="predicted"/>